<evidence type="ECO:0000313" key="3">
    <source>
        <dbReference type="Proteomes" id="UP000214880"/>
    </source>
</evidence>
<sequence length="221" mass="24383">MPIYNATLTAIDMNETRRYAGLNKSDFPGSLLEDACLEAQILAQAKGIWQLYDYDKCTNSIIAEKNFYPNGKKITTYLKEADKIAVLAVTIGEKLEQAVTEHFSQGNYTYAVLLDAAGTTAVEMAADQLSKTIRQHANKLGYTTGARFSPGYGDWDIVAQPAVLDLAQGRQAGIRVTESCMLVPRKSVTAVIGFIPHRQAVRRQNQCSSCSQQHCLARKEE</sequence>
<name>A0A1G9XXR0_9FIRM</name>
<gene>
    <name evidence="2" type="ORF">SAMN04488502_11065</name>
</gene>
<evidence type="ECO:0000313" key="2">
    <source>
        <dbReference type="EMBL" id="SDN00965.1"/>
    </source>
</evidence>
<reference evidence="2 3" key="1">
    <citation type="submission" date="2016-10" db="EMBL/GenBank/DDBJ databases">
        <authorList>
            <person name="de Groot N.N."/>
        </authorList>
    </citation>
    <scope>NUCLEOTIDE SEQUENCE [LARGE SCALE GENOMIC DNA]</scope>
    <source>
        <strain evidence="2 3">DSM 1736</strain>
    </source>
</reference>
<organism evidence="2 3">
    <name type="scientific">Dendrosporobacter quercicolus</name>
    <dbReference type="NCBI Taxonomy" id="146817"/>
    <lineage>
        <taxon>Bacteria</taxon>
        <taxon>Bacillati</taxon>
        <taxon>Bacillota</taxon>
        <taxon>Negativicutes</taxon>
        <taxon>Selenomonadales</taxon>
        <taxon>Sporomusaceae</taxon>
        <taxon>Dendrosporobacter</taxon>
    </lineage>
</organism>
<dbReference type="InterPro" id="IPR037010">
    <property type="entry name" value="VitB12-dep_Met_synth_activ_sf"/>
</dbReference>
<proteinExistence type="predicted"/>
<dbReference type="OrthoDB" id="9816190at2"/>
<protein>
    <submittedName>
        <fullName evidence="2">Vitamin B12 dependent methionine synthase, activation domain</fullName>
    </submittedName>
</protein>
<dbReference type="SUPFAM" id="SSF56507">
    <property type="entry name" value="Methionine synthase activation domain-like"/>
    <property type="match status" value="1"/>
</dbReference>
<dbReference type="Gene3D" id="3.40.109.40">
    <property type="match status" value="1"/>
</dbReference>
<accession>A0A1G9XXR0</accession>
<dbReference type="Proteomes" id="UP000214880">
    <property type="component" value="Unassembled WGS sequence"/>
</dbReference>
<feature type="domain" description="AdoMet activation" evidence="1">
    <location>
        <begin position="80"/>
        <end position="193"/>
    </location>
</feature>
<dbReference type="STRING" id="146817.SAMN04488502_11065"/>
<keyword evidence="3" id="KW-1185">Reference proteome</keyword>
<dbReference type="AlphaFoldDB" id="A0A1G9XXR0"/>
<dbReference type="InterPro" id="IPR004223">
    <property type="entry name" value="VitB12-dep_Met_synth_activ_dom"/>
</dbReference>
<dbReference type="Pfam" id="PF02965">
    <property type="entry name" value="Met_synt_B12"/>
    <property type="match status" value="1"/>
</dbReference>
<dbReference type="RefSeq" id="WP_092074542.1">
    <property type="nucleotide sequence ID" value="NZ_FNHB01000010.1"/>
</dbReference>
<evidence type="ECO:0000259" key="1">
    <source>
        <dbReference type="Pfam" id="PF02965"/>
    </source>
</evidence>
<dbReference type="EMBL" id="FNHB01000010">
    <property type="protein sequence ID" value="SDN00965.1"/>
    <property type="molecule type" value="Genomic_DNA"/>
</dbReference>
<dbReference type="GO" id="GO:0008705">
    <property type="term" value="F:methionine synthase activity"/>
    <property type="evidence" value="ECO:0007669"/>
    <property type="project" value="InterPro"/>
</dbReference>